<dbReference type="Proteomes" id="UP000239757">
    <property type="component" value="Unassembled WGS sequence"/>
</dbReference>
<accession>A0A2P5YI00</accession>
<dbReference type="AlphaFoldDB" id="A0A2P5YI00"/>
<sequence length="193" mass="20299">MRLSELATTTLAGGRPPAARASTLRSPSVRPHAVCYLSHNLSPRACQNHAFAASSSRRRARPSLSSPHPPAHLPPLGLSQRAFAEKSKPFSRTPPRSRSSPPALLPIFLARPPAPPPLSSPPPAPPSPPRSPLRHLPPLSPPPAPPQLTPPSDSSPREVPTYCLAGRTEVPFQIGAATLTACSRNHATGTTAV</sequence>
<evidence type="ECO:0000313" key="2">
    <source>
        <dbReference type="EMBL" id="PPS15210.1"/>
    </source>
</evidence>
<feature type="region of interest" description="Disordered" evidence="1">
    <location>
        <begin position="49"/>
        <end position="161"/>
    </location>
</feature>
<gene>
    <name evidence="2" type="ORF">GOBAR_AA05378</name>
</gene>
<protein>
    <submittedName>
        <fullName evidence="2">Uncharacterized protein</fullName>
    </submittedName>
</protein>
<evidence type="ECO:0000313" key="3">
    <source>
        <dbReference type="Proteomes" id="UP000239757"/>
    </source>
</evidence>
<proteinExistence type="predicted"/>
<evidence type="ECO:0000256" key="1">
    <source>
        <dbReference type="SAM" id="MobiDB-lite"/>
    </source>
</evidence>
<feature type="compositionally biased region" description="Polar residues" evidence="1">
    <location>
        <begin position="1"/>
        <end position="11"/>
    </location>
</feature>
<feature type="compositionally biased region" description="Pro residues" evidence="1">
    <location>
        <begin position="138"/>
        <end position="149"/>
    </location>
</feature>
<feature type="region of interest" description="Disordered" evidence="1">
    <location>
        <begin position="1"/>
        <end position="29"/>
    </location>
</feature>
<reference evidence="2 3" key="1">
    <citation type="submission" date="2015-01" db="EMBL/GenBank/DDBJ databases">
        <title>Genome of allotetraploid Gossypium barbadense reveals genomic plasticity and fiber elongation in cotton evolution.</title>
        <authorList>
            <person name="Chen X."/>
            <person name="Liu X."/>
            <person name="Zhao B."/>
            <person name="Zheng H."/>
            <person name="Hu Y."/>
            <person name="Lu G."/>
            <person name="Yang C."/>
            <person name="Chen J."/>
            <person name="Shan C."/>
            <person name="Zhang L."/>
            <person name="Zhou Y."/>
            <person name="Wang L."/>
            <person name="Guo W."/>
            <person name="Bai Y."/>
            <person name="Ruan J."/>
            <person name="Shangguan X."/>
            <person name="Mao Y."/>
            <person name="Jiang J."/>
            <person name="Zhu Y."/>
            <person name="Lei J."/>
            <person name="Kang H."/>
            <person name="Chen S."/>
            <person name="He X."/>
            <person name="Wang R."/>
            <person name="Wang Y."/>
            <person name="Chen J."/>
            <person name="Wang L."/>
            <person name="Yu S."/>
            <person name="Wang B."/>
            <person name="Wei J."/>
            <person name="Song S."/>
            <person name="Lu X."/>
            <person name="Gao Z."/>
            <person name="Gu W."/>
            <person name="Deng X."/>
            <person name="Ma D."/>
            <person name="Wang S."/>
            <person name="Liang W."/>
            <person name="Fang L."/>
            <person name="Cai C."/>
            <person name="Zhu X."/>
            <person name="Zhou B."/>
            <person name="Zhang Y."/>
            <person name="Chen Z."/>
            <person name="Xu S."/>
            <person name="Zhu R."/>
            <person name="Wang S."/>
            <person name="Zhang T."/>
            <person name="Zhao G."/>
        </authorList>
    </citation>
    <scope>NUCLEOTIDE SEQUENCE [LARGE SCALE GENOMIC DNA]</scope>
    <source>
        <strain evidence="3">cv. Xinhai21</strain>
        <tissue evidence="2">Leaf</tissue>
    </source>
</reference>
<name>A0A2P5YI00_GOSBA</name>
<organism evidence="2 3">
    <name type="scientific">Gossypium barbadense</name>
    <name type="common">Sea Island cotton</name>
    <name type="synonym">Hibiscus barbadensis</name>
    <dbReference type="NCBI Taxonomy" id="3634"/>
    <lineage>
        <taxon>Eukaryota</taxon>
        <taxon>Viridiplantae</taxon>
        <taxon>Streptophyta</taxon>
        <taxon>Embryophyta</taxon>
        <taxon>Tracheophyta</taxon>
        <taxon>Spermatophyta</taxon>
        <taxon>Magnoliopsida</taxon>
        <taxon>eudicotyledons</taxon>
        <taxon>Gunneridae</taxon>
        <taxon>Pentapetalae</taxon>
        <taxon>rosids</taxon>
        <taxon>malvids</taxon>
        <taxon>Malvales</taxon>
        <taxon>Malvaceae</taxon>
        <taxon>Malvoideae</taxon>
        <taxon>Gossypium</taxon>
    </lineage>
</organism>
<dbReference type="EMBL" id="KZ663184">
    <property type="protein sequence ID" value="PPS15210.1"/>
    <property type="molecule type" value="Genomic_DNA"/>
</dbReference>
<feature type="compositionally biased region" description="Pro residues" evidence="1">
    <location>
        <begin position="112"/>
        <end position="131"/>
    </location>
</feature>
<feature type="compositionally biased region" description="Low complexity" evidence="1">
    <location>
        <begin position="90"/>
        <end position="111"/>
    </location>
</feature>